<dbReference type="SMART" id="SM00430">
    <property type="entry name" value="HOLI"/>
    <property type="match status" value="1"/>
</dbReference>
<dbReference type="SUPFAM" id="SSF48508">
    <property type="entry name" value="Nuclear receptor ligand-binding domain"/>
    <property type="match status" value="1"/>
</dbReference>
<dbReference type="GO" id="GO:0000978">
    <property type="term" value="F:RNA polymerase II cis-regulatory region sequence-specific DNA binding"/>
    <property type="evidence" value="ECO:0007669"/>
    <property type="project" value="InterPro"/>
</dbReference>
<comment type="similarity">
    <text evidence="2 11">Belongs to the nuclear hormone receptor family.</text>
</comment>
<evidence type="ECO:0000256" key="10">
    <source>
        <dbReference type="ARBA" id="ARBA00023242"/>
    </source>
</evidence>
<evidence type="ECO:0000256" key="12">
    <source>
        <dbReference type="SAM" id="MobiDB-lite"/>
    </source>
</evidence>
<dbReference type="InterPro" id="IPR013088">
    <property type="entry name" value="Znf_NHR/GATA"/>
</dbReference>
<evidence type="ECO:0000256" key="5">
    <source>
        <dbReference type="ARBA" id="ARBA00022833"/>
    </source>
</evidence>
<keyword evidence="3 11" id="KW-0479">Metal-binding</keyword>
<evidence type="ECO:0000256" key="9">
    <source>
        <dbReference type="ARBA" id="ARBA00023170"/>
    </source>
</evidence>
<dbReference type="InterPro" id="IPR051152">
    <property type="entry name" value="C.elegans_Orphan_NR"/>
</dbReference>
<evidence type="ECO:0000256" key="6">
    <source>
        <dbReference type="ARBA" id="ARBA00023015"/>
    </source>
</evidence>
<evidence type="ECO:0000259" key="14">
    <source>
        <dbReference type="PROSITE" id="PS51843"/>
    </source>
</evidence>
<dbReference type="InterPro" id="IPR001628">
    <property type="entry name" value="Znf_hrmn_rcpt"/>
</dbReference>
<dbReference type="AlphaFoldDB" id="A0A1I7TFH4"/>
<keyword evidence="4 11" id="KW-0863">Zinc-finger</keyword>
<dbReference type="Pfam" id="PF00104">
    <property type="entry name" value="Hormone_recep"/>
    <property type="match status" value="1"/>
</dbReference>
<feature type="region of interest" description="Disordered" evidence="12">
    <location>
        <begin position="94"/>
        <end position="124"/>
    </location>
</feature>
<dbReference type="PROSITE" id="PS51843">
    <property type="entry name" value="NR_LBD"/>
    <property type="match status" value="1"/>
</dbReference>
<dbReference type="PROSITE" id="PS51030">
    <property type="entry name" value="NUCLEAR_REC_DBD_2"/>
    <property type="match status" value="1"/>
</dbReference>
<name>A0A1I7TFH4_9PELO</name>
<organism evidence="15 16">
    <name type="scientific">Caenorhabditis tropicalis</name>
    <dbReference type="NCBI Taxonomy" id="1561998"/>
    <lineage>
        <taxon>Eukaryota</taxon>
        <taxon>Metazoa</taxon>
        <taxon>Ecdysozoa</taxon>
        <taxon>Nematoda</taxon>
        <taxon>Chromadorea</taxon>
        <taxon>Rhabditida</taxon>
        <taxon>Rhabditina</taxon>
        <taxon>Rhabditomorpha</taxon>
        <taxon>Rhabditoidea</taxon>
        <taxon>Rhabditidae</taxon>
        <taxon>Peloderinae</taxon>
        <taxon>Caenorhabditis</taxon>
    </lineage>
</organism>
<dbReference type="eggNOG" id="KOG3575">
    <property type="taxonomic scope" value="Eukaryota"/>
</dbReference>
<sequence>MITDKSCLVCKKSSNGMHFGALTCRACAAFFRRATVLKLQYKCKQGNSKCNIDGRGRYVCRQCRLTKCKAIGMNEEKVQLDYDPTYSFRGLMEDSGSDECSTPTGSPVQSEYSPTNLSRKSSIESTDMDPNFLFTFAPKVPDKPNMIIDFSNLVKKIETAFSVKSMKDESELQALTASLKHFRHGQKPKSQVSFLEKVDVTTTVEWLNDRIYKYSCWFSASKSLMSLPLNQKMQVFRSSWNVVRTFERLELSIKVFEENAIKSGCMVVTDDYAMQWDKTYVDLASITELTNQYFNKLFEPYMCRYIDEVARPLLELKLTDEEVVFCMVHLIGLDDAELTHETREVCEQMRSDIADQMHSYYTNQTDIKMYSTRLLVLMKLVKSMKRISREKSKIKELIWLFDIYHADISEPYFFEMF</sequence>
<dbReference type="PANTHER" id="PTHR45680:SF27">
    <property type="entry name" value="NUCLEAR HORMONE RECEPTOR FAMILY"/>
    <property type="match status" value="1"/>
</dbReference>
<evidence type="ECO:0000256" key="4">
    <source>
        <dbReference type="ARBA" id="ARBA00022771"/>
    </source>
</evidence>
<dbReference type="Pfam" id="PF00105">
    <property type="entry name" value="zf-C4"/>
    <property type="match status" value="1"/>
</dbReference>
<proteinExistence type="inferred from homology"/>
<evidence type="ECO:0000256" key="1">
    <source>
        <dbReference type="ARBA" id="ARBA00004123"/>
    </source>
</evidence>
<dbReference type="Proteomes" id="UP000095282">
    <property type="component" value="Unplaced"/>
</dbReference>
<protein>
    <submittedName>
        <fullName evidence="16">Nuclear Hormone Receptor family</fullName>
    </submittedName>
</protein>
<keyword evidence="15" id="KW-1185">Reference proteome</keyword>
<reference evidence="16" key="1">
    <citation type="submission" date="2016-11" db="UniProtKB">
        <authorList>
            <consortium name="WormBaseParasite"/>
        </authorList>
    </citation>
    <scope>IDENTIFICATION</scope>
</reference>
<keyword evidence="6 11" id="KW-0805">Transcription regulation</keyword>
<dbReference type="WBParaSite" id="Csp11.Scaffold601.g5421.t1">
    <property type="protein sequence ID" value="Csp11.Scaffold601.g5421.t1"/>
    <property type="gene ID" value="Csp11.Scaffold601.g5421"/>
</dbReference>
<dbReference type="GO" id="GO:0008270">
    <property type="term" value="F:zinc ion binding"/>
    <property type="evidence" value="ECO:0007669"/>
    <property type="project" value="UniProtKB-KW"/>
</dbReference>
<dbReference type="InterPro" id="IPR049636">
    <property type="entry name" value="HNF4-like_DBD"/>
</dbReference>
<dbReference type="Gene3D" id="1.10.565.10">
    <property type="entry name" value="Retinoid X Receptor"/>
    <property type="match status" value="1"/>
</dbReference>
<dbReference type="CDD" id="cd06960">
    <property type="entry name" value="NR_DBD_HNF4A"/>
    <property type="match status" value="1"/>
</dbReference>
<evidence type="ECO:0000256" key="11">
    <source>
        <dbReference type="RuleBase" id="RU004334"/>
    </source>
</evidence>
<evidence type="ECO:0000256" key="8">
    <source>
        <dbReference type="ARBA" id="ARBA00023163"/>
    </source>
</evidence>
<dbReference type="SUPFAM" id="SSF57716">
    <property type="entry name" value="Glucocorticoid receptor-like (DNA-binding domain)"/>
    <property type="match status" value="1"/>
</dbReference>
<dbReference type="GO" id="GO:0003700">
    <property type="term" value="F:DNA-binding transcription factor activity"/>
    <property type="evidence" value="ECO:0007669"/>
    <property type="project" value="InterPro"/>
</dbReference>
<feature type="domain" description="Nuclear receptor" evidence="13">
    <location>
        <begin position="4"/>
        <end position="80"/>
    </location>
</feature>
<dbReference type="GO" id="GO:0005634">
    <property type="term" value="C:nucleus"/>
    <property type="evidence" value="ECO:0007669"/>
    <property type="project" value="UniProtKB-SubCell"/>
</dbReference>
<feature type="compositionally biased region" description="Polar residues" evidence="12">
    <location>
        <begin position="98"/>
        <end position="124"/>
    </location>
</feature>
<dbReference type="STRING" id="1561998.A0A1I7TFH4"/>
<evidence type="ECO:0000259" key="13">
    <source>
        <dbReference type="PROSITE" id="PS51030"/>
    </source>
</evidence>
<feature type="domain" description="NR LBD" evidence="14">
    <location>
        <begin position="167"/>
        <end position="417"/>
    </location>
</feature>
<keyword evidence="7 11" id="KW-0238">DNA-binding</keyword>
<dbReference type="PRINTS" id="PR00047">
    <property type="entry name" value="STROIDFINGER"/>
</dbReference>
<dbReference type="InterPro" id="IPR035500">
    <property type="entry name" value="NHR-like_dom_sf"/>
</dbReference>
<keyword evidence="9 11" id="KW-0675">Receptor</keyword>
<dbReference type="PROSITE" id="PS00031">
    <property type="entry name" value="NUCLEAR_REC_DBD_1"/>
    <property type="match status" value="1"/>
</dbReference>
<accession>A0A1I7TFH4</accession>
<dbReference type="Gene3D" id="3.30.50.10">
    <property type="entry name" value="Erythroid Transcription Factor GATA-1, subunit A"/>
    <property type="match status" value="1"/>
</dbReference>
<evidence type="ECO:0000256" key="2">
    <source>
        <dbReference type="ARBA" id="ARBA00005993"/>
    </source>
</evidence>
<evidence type="ECO:0000313" key="16">
    <source>
        <dbReference type="WBParaSite" id="Csp11.Scaffold601.g5421.t1"/>
    </source>
</evidence>
<keyword evidence="8 11" id="KW-0804">Transcription</keyword>
<evidence type="ECO:0000256" key="7">
    <source>
        <dbReference type="ARBA" id="ARBA00023125"/>
    </source>
</evidence>
<comment type="subcellular location">
    <subcellularLocation>
        <location evidence="1 11">Nucleus</location>
    </subcellularLocation>
</comment>
<keyword evidence="5 11" id="KW-0862">Zinc</keyword>
<evidence type="ECO:0000256" key="3">
    <source>
        <dbReference type="ARBA" id="ARBA00022723"/>
    </source>
</evidence>
<evidence type="ECO:0000313" key="15">
    <source>
        <dbReference type="Proteomes" id="UP000095282"/>
    </source>
</evidence>
<dbReference type="PANTHER" id="PTHR45680">
    <property type="entry name" value="NUCLEAR HORMONE RECEPTOR FAMILY"/>
    <property type="match status" value="1"/>
</dbReference>
<keyword evidence="10 11" id="KW-0539">Nucleus</keyword>
<dbReference type="SMART" id="SM00399">
    <property type="entry name" value="ZnF_C4"/>
    <property type="match status" value="1"/>
</dbReference>
<dbReference type="InterPro" id="IPR000536">
    <property type="entry name" value="Nucl_hrmn_rcpt_lig-bd"/>
</dbReference>